<sequence length="81" mass="9494">SAVYLFSQENNDDNNLDTYFTNKLQFKRIARKAMNITEIIFTINKKVIQKVTAKSKLDSIGTAKLLHKTKYEQSRLIQHYI</sequence>
<reference evidence="2" key="1">
    <citation type="submission" date="2014-12" db="EMBL/GenBank/DDBJ databases">
        <title>Insight into the proteome of Arion vulgaris.</title>
        <authorList>
            <person name="Aradska J."/>
            <person name="Bulat T."/>
            <person name="Smidak R."/>
            <person name="Sarate P."/>
            <person name="Gangsoo J."/>
            <person name="Sialana F."/>
            <person name="Bilban M."/>
            <person name="Lubec G."/>
        </authorList>
    </citation>
    <scope>NUCLEOTIDE SEQUENCE</scope>
    <source>
        <tissue evidence="2">Skin</tissue>
    </source>
</reference>
<name>A0A0B7A780_9EUPU</name>
<evidence type="ECO:0000313" key="2">
    <source>
        <dbReference type="EMBL" id="CEK76839.1"/>
    </source>
</evidence>
<dbReference type="AlphaFoldDB" id="A0A0B7A780"/>
<evidence type="ECO:0000313" key="1">
    <source>
        <dbReference type="EMBL" id="CEK76838.1"/>
    </source>
</evidence>
<organism evidence="2">
    <name type="scientific">Arion vulgaris</name>
    <dbReference type="NCBI Taxonomy" id="1028688"/>
    <lineage>
        <taxon>Eukaryota</taxon>
        <taxon>Metazoa</taxon>
        <taxon>Spiralia</taxon>
        <taxon>Lophotrochozoa</taxon>
        <taxon>Mollusca</taxon>
        <taxon>Gastropoda</taxon>
        <taxon>Heterobranchia</taxon>
        <taxon>Euthyneura</taxon>
        <taxon>Panpulmonata</taxon>
        <taxon>Eupulmonata</taxon>
        <taxon>Stylommatophora</taxon>
        <taxon>Helicina</taxon>
        <taxon>Arionoidea</taxon>
        <taxon>Arionidae</taxon>
        <taxon>Arion</taxon>
    </lineage>
</organism>
<gene>
    <name evidence="2" type="primary">ORF101772</name>
    <name evidence="1" type="synonym">ORF101766</name>
</gene>
<dbReference type="EMBL" id="HACG01029973">
    <property type="protein sequence ID" value="CEK76838.1"/>
    <property type="molecule type" value="Transcribed_RNA"/>
</dbReference>
<protein>
    <submittedName>
        <fullName evidence="2">Uncharacterized protein</fullName>
    </submittedName>
</protein>
<accession>A0A0B7A780</accession>
<dbReference type="EMBL" id="HACG01029974">
    <property type="protein sequence ID" value="CEK76839.1"/>
    <property type="molecule type" value="Transcribed_RNA"/>
</dbReference>
<feature type="non-terminal residue" evidence="2">
    <location>
        <position position="1"/>
    </location>
</feature>
<proteinExistence type="predicted"/>